<sequence>MIIGIDDTDSNDGMCTTYLGALLLDELQAYGTLETLPLLIRLNPTIPYKTRGNAAVALKIRTDCPEKVTAHVVSRIEELAHMECEKTNPGVVFIPENDYDRLKPVLGNFFEKAVKDVIEIQEAKTLISELGIPSKGFKNGRGLIGSLAACGAMLNLEAWDHTFEYLAYRQKESWGTPREVEKESFFEADRKTYPGTWDTVDLKSRQVVCVPHSGDPVLFGIRGENPAIVAEAASLIRAEPIERFAVYRTNQGTDMHLLSVTSFAEIQDMHSYRLEGTVQAIPRTITGGHVIFPIRDEEGNEIDCAAFEPTKNFRLLIRKLRPGDKVELSGSVSSRTLNIEKIEIKTLTPLYKEENPICPNCGKHMKSSGRAQGFRCKKCGTHAVSKITCEIKRDLVAGLYEVPPCARRHLAKPLVREQKSNVNIFPAR</sequence>
<keyword evidence="4 6" id="KW-0547">Nucleotide-binding</keyword>
<evidence type="ECO:0000256" key="4">
    <source>
        <dbReference type="ARBA" id="ARBA00022741"/>
    </source>
</evidence>
<keyword evidence="2 6" id="KW-0436">Ligase</keyword>
<dbReference type="Pfam" id="PF23783">
    <property type="entry name" value="Zn_ribbon_TiaS"/>
    <property type="match status" value="1"/>
</dbReference>
<protein>
    <recommendedName>
        <fullName evidence="6">tRNA(Ile2) 2-agmatinylcytidine synthetase TiaS</fullName>
        <shortName evidence="6">tRNA(Ile2)-agm2C synthetase</shortName>
        <ecNumber evidence="6">6.3.4.22</ecNumber>
    </recommendedName>
    <alternativeName>
        <fullName evidence="6">tRNA(Ile2) agmatidine synthetase</fullName>
    </alternativeName>
</protein>
<dbReference type="Pfam" id="PF22641">
    <property type="entry name" value="TiaS_TCKD"/>
    <property type="match status" value="1"/>
</dbReference>
<dbReference type="InterPro" id="IPR024913">
    <property type="entry name" value="tRNA_Ile2__agm2C_synt"/>
</dbReference>
<keyword evidence="3 6" id="KW-0819">tRNA processing</keyword>
<gene>
    <name evidence="6" type="primary">tiaS</name>
    <name evidence="11" type="ORF">MSTHT_1079</name>
</gene>
<proteinExistence type="inferred from homology"/>
<dbReference type="KEGG" id="mthr:MSTHT_1079"/>
<keyword evidence="1 6" id="KW-0963">Cytoplasm</keyword>
<dbReference type="GeneID" id="41603599"/>
<dbReference type="PANTHER" id="PTHR40705">
    <property type="entry name" value="TRNA(ILE2) 2-AGMATINYLCYTIDINE SYNTHETASE TIAS"/>
    <property type="match status" value="1"/>
</dbReference>
<evidence type="ECO:0000259" key="8">
    <source>
        <dbReference type="Pfam" id="PF08489"/>
    </source>
</evidence>
<dbReference type="PANTHER" id="PTHR40705:SF1">
    <property type="entry name" value="TRNA(ILE2) 2-AGMATINYLCYTIDINE SYNTHETASE TIAS"/>
    <property type="match status" value="1"/>
</dbReference>
<dbReference type="CDD" id="cd04482">
    <property type="entry name" value="RPA2_OBF_like"/>
    <property type="match status" value="1"/>
</dbReference>
<evidence type="ECO:0000259" key="7">
    <source>
        <dbReference type="Pfam" id="PF01336"/>
    </source>
</evidence>
<dbReference type="HOGENOM" id="CLU_675459_0_0_2"/>
<dbReference type="STRING" id="523844.MSTHT_1079"/>
<name>A0A0E3KPH1_METTT</name>
<dbReference type="HAMAP" id="MF_01892">
    <property type="entry name" value="tRNA_Ile2_agm2C_synt"/>
    <property type="match status" value="1"/>
</dbReference>
<dbReference type="GO" id="GO:0005524">
    <property type="term" value="F:ATP binding"/>
    <property type="evidence" value="ECO:0007669"/>
    <property type="project" value="UniProtKB-KW"/>
</dbReference>
<evidence type="ECO:0000259" key="9">
    <source>
        <dbReference type="Pfam" id="PF22641"/>
    </source>
</evidence>
<dbReference type="Gene3D" id="2.40.50.1010">
    <property type="match status" value="1"/>
</dbReference>
<dbReference type="GO" id="GO:0005737">
    <property type="term" value="C:cytoplasm"/>
    <property type="evidence" value="ECO:0007669"/>
    <property type="project" value="UniProtKB-SubCell"/>
</dbReference>
<dbReference type="AlphaFoldDB" id="A0A0E3KPH1"/>
<dbReference type="GO" id="GO:0016879">
    <property type="term" value="F:ligase activity, forming carbon-nitrogen bonds"/>
    <property type="evidence" value="ECO:0007669"/>
    <property type="project" value="UniProtKB-UniRule"/>
</dbReference>
<dbReference type="InterPro" id="IPR004365">
    <property type="entry name" value="NA-bd_OB_tRNA"/>
</dbReference>
<evidence type="ECO:0000256" key="6">
    <source>
        <dbReference type="HAMAP-Rule" id="MF_01892"/>
    </source>
</evidence>
<dbReference type="GO" id="GO:0003676">
    <property type="term" value="F:nucleic acid binding"/>
    <property type="evidence" value="ECO:0007669"/>
    <property type="project" value="InterPro"/>
</dbReference>
<feature type="domain" description="TiaS C-terminal zinc ribbon" evidence="10">
    <location>
        <begin position="355"/>
        <end position="395"/>
    </location>
</feature>
<dbReference type="Pfam" id="PF01336">
    <property type="entry name" value="tRNA_anti-codon"/>
    <property type="match status" value="1"/>
</dbReference>
<feature type="domain" description="TiaS FLD" evidence="8">
    <location>
        <begin position="140"/>
        <end position="256"/>
    </location>
</feature>
<evidence type="ECO:0000313" key="12">
    <source>
        <dbReference type="Proteomes" id="UP000066529"/>
    </source>
</evidence>
<comment type="similarity">
    <text evidence="6">Belongs to the TiaS family.</text>
</comment>
<dbReference type="InterPro" id="IPR013696">
    <property type="entry name" value="TiaS_FLD"/>
</dbReference>
<dbReference type="Pfam" id="PF08489">
    <property type="entry name" value="TiaS_FLD"/>
    <property type="match status" value="1"/>
</dbReference>
<evidence type="ECO:0000259" key="10">
    <source>
        <dbReference type="Pfam" id="PF23783"/>
    </source>
</evidence>
<evidence type="ECO:0000256" key="1">
    <source>
        <dbReference type="ARBA" id="ARBA00022490"/>
    </source>
</evidence>
<dbReference type="InterPro" id="IPR055394">
    <property type="entry name" value="Zn_ribbon_TiaS"/>
</dbReference>
<dbReference type="Gene3D" id="3.30.70.2200">
    <property type="match status" value="1"/>
</dbReference>
<dbReference type="RefSeq" id="WP_048166944.1">
    <property type="nucleotide sequence ID" value="NZ_CP009501.1"/>
</dbReference>
<evidence type="ECO:0000256" key="3">
    <source>
        <dbReference type="ARBA" id="ARBA00022694"/>
    </source>
</evidence>
<evidence type="ECO:0000256" key="2">
    <source>
        <dbReference type="ARBA" id="ARBA00022598"/>
    </source>
</evidence>
<dbReference type="EC" id="6.3.4.22" evidence="6"/>
<evidence type="ECO:0000313" key="11">
    <source>
        <dbReference type="EMBL" id="AKB12837.1"/>
    </source>
</evidence>
<feature type="domain" description="TiaS-like TCKD" evidence="9">
    <location>
        <begin position="2"/>
        <end position="61"/>
    </location>
</feature>
<dbReference type="GO" id="GO:0002101">
    <property type="term" value="P:tRNA wobble cytosine modification"/>
    <property type="evidence" value="ECO:0007669"/>
    <property type="project" value="UniProtKB-UniRule"/>
</dbReference>
<dbReference type="PATRIC" id="fig|523844.20.peg.1368"/>
<comment type="function">
    <text evidence="6">ATP-dependent agmatine transferase that catalyzes the formation of 2-agmatinylcytidine (agm2C) at the wobble position (C34) of tRNA(Ile2), converting the codon specificity from AUG to AUA.</text>
</comment>
<comment type="catalytic activity">
    <reaction evidence="6">
        <text>cytidine(34) in tRNA(Ile2) + agmatine + ATP + H2O = 2-agmatinylcytidine(34) in tRNA(Ile2) + AMP + 2 phosphate + 2 H(+)</text>
        <dbReference type="Rhea" id="RHEA:43608"/>
        <dbReference type="Rhea" id="RHEA-COMP:10625"/>
        <dbReference type="Rhea" id="RHEA-COMP:10626"/>
        <dbReference type="ChEBI" id="CHEBI:15377"/>
        <dbReference type="ChEBI" id="CHEBI:15378"/>
        <dbReference type="ChEBI" id="CHEBI:30616"/>
        <dbReference type="ChEBI" id="CHEBI:43474"/>
        <dbReference type="ChEBI" id="CHEBI:58145"/>
        <dbReference type="ChEBI" id="CHEBI:82748"/>
        <dbReference type="ChEBI" id="CHEBI:83545"/>
        <dbReference type="ChEBI" id="CHEBI:456215"/>
        <dbReference type="EC" id="6.3.4.22"/>
    </reaction>
</comment>
<organism evidence="11 12">
    <name type="scientific">Methanosarcina thermophila (strain ATCC 43570 / DSM 1825 / OCM 12 / VKM B-1830 / TM-1)</name>
    <dbReference type="NCBI Taxonomy" id="523844"/>
    <lineage>
        <taxon>Archaea</taxon>
        <taxon>Methanobacteriati</taxon>
        <taxon>Methanobacteriota</taxon>
        <taxon>Stenosarchaea group</taxon>
        <taxon>Methanomicrobia</taxon>
        <taxon>Methanosarcinales</taxon>
        <taxon>Methanosarcinaceae</taxon>
        <taxon>Methanosarcina</taxon>
    </lineage>
</organism>
<dbReference type="Proteomes" id="UP000066529">
    <property type="component" value="Chromosome"/>
</dbReference>
<dbReference type="InterPro" id="IPR053870">
    <property type="entry name" value="TiaS-like_TCKD"/>
</dbReference>
<evidence type="ECO:0000256" key="5">
    <source>
        <dbReference type="ARBA" id="ARBA00022840"/>
    </source>
</evidence>
<feature type="domain" description="OB" evidence="7">
    <location>
        <begin position="273"/>
        <end position="338"/>
    </location>
</feature>
<comment type="subcellular location">
    <subcellularLocation>
        <location evidence="6">Cytoplasm</location>
    </subcellularLocation>
</comment>
<reference evidence="11 12" key="1">
    <citation type="submission" date="2014-07" db="EMBL/GenBank/DDBJ databases">
        <title>Methanogenic archaea and the global carbon cycle.</title>
        <authorList>
            <person name="Henriksen J.R."/>
            <person name="Luke J."/>
            <person name="Reinhart S."/>
            <person name="Benedict M.N."/>
            <person name="Youngblut N.D."/>
            <person name="Metcalf M.E."/>
            <person name="Whitaker R.J."/>
            <person name="Metcalf W.W."/>
        </authorList>
    </citation>
    <scope>NUCLEOTIDE SEQUENCE [LARGE SCALE GENOMIC DNA]</scope>
    <source>
        <strain evidence="12">ATCC 43570 / DSM 1825 / OCM 12 / VKM B-1830 / TM-1</strain>
    </source>
</reference>
<dbReference type="EMBL" id="CP009501">
    <property type="protein sequence ID" value="AKB12837.1"/>
    <property type="molecule type" value="Genomic_DNA"/>
</dbReference>
<dbReference type="OrthoDB" id="39189at2157"/>
<keyword evidence="5 6" id="KW-0067">ATP-binding</keyword>
<dbReference type="Gene3D" id="3.90.600.20">
    <property type="match status" value="1"/>
</dbReference>
<accession>A0A0E3KPH1</accession>